<dbReference type="SUPFAM" id="SSF53756">
    <property type="entry name" value="UDP-Glycosyltransferase/glycogen phosphorylase"/>
    <property type="match status" value="1"/>
</dbReference>
<dbReference type="OrthoDB" id="9062832at2"/>
<evidence type="ECO:0000313" key="3">
    <source>
        <dbReference type="EMBL" id="KDR36584.1"/>
    </source>
</evidence>
<reference evidence="3 4" key="1">
    <citation type="submission" date="2014-03" db="EMBL/GenBank/DDBJ databases">
        <title>Draft Genome Sequences of Four Burkholderia Strains.</title>
        <authorList>
            <person name="Liu X.Y."/>
            <person name="Li C.X."/>
            <person name="Xu J.H."/>
        </authorList>
    </citation>
    <scope>NUCLEOTIDE SEQUENCE [LARGE SCALE GENOMIC DNA]</scope>
    <source>
        <strain evidence="3 4">R27</strain>
    </source>
</reference>
<accession>A0A069P9R5</accession>
<dbReference type="InterPro" id="IPR001296">
    <property type="entry name" value="Glyco_trans_1"/>
</dbReference>
<dbReference type="PANTHER" id="PTHR12526">
    <property type="entry name" value="GLYCOSYLTRANSFERASE"/>
    <property type="match status" value="1"/>
</dbReference>
<dbReference type="CDD" id="cd03801">
    <property type="entry name" value="GT4_PimA-like"/>
    <property type="match status" value="1"/>
</dbReference>
<dbReference type="PANTHER" id="PTHR12526:SF627">
    <property type="entry name" value="D-RHAMNOSYLTRANSFERASE WBPZ"/>
    <property type="match status" value="1"/>
</dbReference>
<dbReference type="Pfam" id="PF00534">
    <property type="entry name" value="Glycos_transf_1"/>
    <property type="match status" value="1"/>
</dbReference>
<dbReference type="Pfam" id="PF13439">
    <property type="entry name" value="Glyco_transf_4"/>
    <property type="match status" value="1"/>
</dbReference>
<dbReference type="GO" id="GO:0016757">
    <property type="term" value="F:glycosyltransferase activity"/>
    <property type="evidence" value="ECO:0007669"/>
    <property type="project" value="InterPro"/>
</dbReference>
<evidence type="ECO:0000259" key="1">
    <source>
        <dbReference type="Pfam" id="PF00534"/>
    </source>
</evidence>
<dbReference type="EMBL" id="JFHE01000003">
    <property type="protein sequence ID" value="KDR36584.1"/>
    <property type="molecule type" value="Genomic_DNA"/>
</dbReference>
<evidence type="ECO:0000313" key="4">
    <source>
        <dbReference type="Proteomes" id="UP000027439"/>
    </source>
</evidence>
<dbReference type="InterPro" id="IPR028098">
    <property type="entry name" value="Glyco_trans_4-like_N"/>
</dbReference>
<dbReference type="STRING" id="1071679.BG57_17270"/>
<proteinExistence type="predicted"/>
<dbReference type="RefSeq" id="WP_075583088.1">
    <property type="nucleotide sequence ID" value="NZ_BMEG01000001.1"/>
</dbReference>
<feature type="domain" description="Glycosyl transferase family 1" evidence="1">
    <location>
        <begin position="196"/>
        <end position="345"/>
    </location>
</feature>
<organism evidence="3 4">
    <name type="scientific">Caballeronia grimmiae</name>
    <dbReference type="NCBI Taxonomy" id="1071679"/>
    <lineage>
        <taxon>Bacteria</taxon>
        <taxon>Pseudomonadati</taxon>
        <taxon>Pseudomonadota</taxon>
        <taxon>Betaproteobacteria</taxon>
        <taxon>Burkholderiales</taxon>
        <taxon>Burkholderiaceae</taxon>
        <taxon>Caballeronia</taxon>
    </lineage>
</organism>
<comment type="caution">
    <text evidence="3">The sequence shown here is derived from an EMBL/GenBank/DDBJ whole genome shotgun (WGS) entry which is preliminary data.</text>
</comment>
<name>A0A069P9R5_9BURK</name>
<feature type="domain" description="Glycosyltransferase subfamily 4-like N-terminal" evidence="2">
    <location>
        <begin position="14"/>
        <end position="171"/>
    </location>
</feature>
<keyword evidence="3" id="KW-0808">Transferase</keyword>
<dbReference type="eggNOG" id="COG0438">
    <property type="taxonomic scope" value="Bacteria"/>
</dbReference>
<dbReference type="Gene3D" id="3.40.50.2000">
    <property type="entry name" value="Glycogen Phosphorylase B"/>
    <property type="match status" value="2"/>
</dbReference>
<evidence type="ECO:0000259" key="2">
    <source>
        <dbReference type="Pfam" id="PF13439"/>
    </source>
</evidence>
<gene>
    <name evidence="3" type="ORF">BG57_17270</name>
</gene>
<sequence length="399" mass="43678">MKILLTNFHDGRGGGHDTYIVAIARALSVRHQVFIAAPGSSRLFDHARALPGVTAVPMSFPAKIKDFPRMRAAWRTLRTLIERERFDVIHANGSPDHRLLLLVMLWWKKPRPGIVFTKHNSIAIKRDFLTRLRATLATDEVIAVADSTAELVRGSVYGRCPLTVVKNGVDLVKFAPRDTAVAAVKRERMLGKECAKRLVIGTISGFDSYKGTMDMIAAVAALPADLRAQVMVVVVGTEPNDEQNQSIDSLGMRDHVHVAGFVENVADYIATFDVGFVLSFAVEAVSFACREMMAMAKPVIVTSYAGLPENVDDGENGWIVEPRDVEALSATLRSIIAARSQLPAIGARAYVKAISEFSDERFIDATEAVYRRVAPAFTAPAPFIVNSIVTRLSTSSWDA</sequence>
<protein>
    <submittedName>
        <fullName evidence="3">Transferase</fullName>
    </submittedName>
</protein>
<dbReference type="AlphaFoldDB" id="A0A069P9R5"/>
<dbReference type="Proteomes" id="UP000027439">
    <property type="component" value="Unassembled WGS sequence"/>
</dbReference>